<comment type="caution">
    <text evidence="2">The sequence shown here is derived from an EMBL/GenBank/DDBJ whole genome shotgun (WGS) entry which is preliminary data.</text>
</comment>
<reference evidence="2 3" key="1">
    <citation type="submission" date="2020-08" db="EMBL/GenBank/DDBJ databases">
        <title>Genomic Encyclopedia of Type Strains, Phase IV (KMG-IV): sequencing the most valuable type-strain genomes for metagenomic binning, comparative biology and taxonomic classification.</title>
        <authorList>
            <person name="Goeker M."/>
        </authorList>
    </citation>
    <scope>NUCLEOTIDE SEQUENCE [LARGE SCALE GENOMIC DNA]</scope>
    <source>
        <strain evidence="2 3">DSM 102255</strain>
    </source>
</reference>
<evidence type="ECO:0000313" key="2">
    <source>
        <dbReference type="EMBL" id="MBB6124643.1"/>
    </source>
</evidence>
<sequence>MALAALFPRNGQELYPEHPADGWLAFAFSVGCGIFCFITVSRKAPSNFRNGCSALLWAFLATFIFLPTTGIALERIHQIIEFTGVKITKSEREFPIYRGDIHRSKGIHYEILLKDYPVLLEIDPSDYLTAFANVDQVYPTGFCIRANVQTTAHAARIMTPDWPFPAGSLVRCSRVSSNRNQQQPK</sequence>
<evidence type="ECO:0000313" key="3">
    <source>
        <dbReference type="Proteomes" id="UP000552700"/>
    </source>
</evidence>
<feature type="transmembrane region" description="Helical" evidence="1">
    <location>
        <begin position="20"/>
        <end position="40"/>
    </location>
</feature>
<name>A0A841J133_9SPHN</name>
<keyword evidence="1" id="KW-0812">Transmembrane</keyword>
<gene>
    <name evidence="2" type="ORF">FHS92_002388</name>
</gene>
<evidence type="ECO:0000256" key="1">
    <source>
        <dbReference type="SAM" id="Phobius"/>
    </source>
</evidence>
<keyword evidence="3" id="KW-1185">Reference proteome</keyword>
<dbReference type="Proteomes" id="UP000552700">
    <property type="component" value="Unassembled WGS sequence"/>
</dbReference>
<proteinExistence type="predicted"/>
<organism evidence="2 3">
    <name type="scientific">Sphingobium subterraneum</name>
    <dbReference type="NCBI Taxonomy" id="627688"/>
    <lineage>
        <taxon>Bacteria</taxon>
        <taxon>Pseudomonadati</taxon>
        <taxon>Pseudomonadota</taxon>
        <taxon>Alphaproteobacteria</taxon>
        <taxon>Sphingomonadales</taxon>
        <taxon>Sphingomonadaceae</taxon>
        <taxon>Sphingobium</taxon>
    </lineage>
</organism>
<keyword evidence="1" id="KW-0472">Membrane</keyword>
<dbReference type="AlphaFoldDB" id="A0A841J133"/>
<dbReference type="EMBL" id="JACIJP010000003">
    <property type="protein sequence ID" value="MBB6124643.1"/>
    <property type="molecule type" value="Genomic_DNA"/>
</dbReference>
<accession>A0A841J133</accession>
<protein>
    <submittedName>
        <fullName evidence="2">Uncharacterized protein</fullName>
    </submittedName>
</protein>
<feature type="transmembrane region" description="Helical" evidence="1">
    <location>
        <begin position="52"/>
        <end position="73"/>
    </location>
</feature>
<keyword evidence="1" id="KW-1133">Transmembrane helix</keyword>